<dbReference type="EMBL" id="CP035758">
    <property type="protein sequence ID" value="QBD81935.1"/>
    <property type="molecule type" value="Genomic_DNA"/>
</dbReference>
<dbReference type="RefSeq" id="WP_129892996.1">
    <property type="nucleotide sequence ID" value="NZ_CP035758.1"/>
</dbReference>
<dbReference type="SUPFAM" id="SSF143100">
    <property type="entry name" value="TTHA1013/TTHA0281-like"/>
    <property type="match status" value="1"/>
</dbReference>
<sequence length="71" mass="8065">MKRPFHYSIIIQWSDRDQAYLVNVPELPGCHTHGDTYEEALKNALEVIELWIEAAIKDGRPVPPPKVLAAI</sequence>
<evidence type="ECO:0000313" key="2">
    <source>
        <dbReference type="EMBL" id="QBD81935.1"/>
    </source>
</evidence>
<evidence type="ECO:0000259" key="1">
    <source>
        <dbReference type="Pfam" id="PF15919"/>
    </source>
</evidence>
<keyword evidence="3" id="KW-1185">Reference proteome</keyword>
<dbReference type="Proteomes" id="UP000290365">
    <property type="component" value="Chromosome"/>
</dbReference>
<dbReference type="InterPro" id="IPR051404">
    <property type="entry name" value="TA_system_antitoxin"/>
</dbReference>
<dbReference type="InterPro" id="IPR035069">
    <property type="entry name" value="TTHA1013/TTHA0281-like"/>
</dbReference>
<evidence type="ECO:0000313" key="3">
    <source>
        <dbReference type="Proteomes" id="UP000290365"/>
    </source>
</evidence>
<protein>
    <submittedName>
        <fullName evidence="2">Type II toxin-antitoxin system HicB family antitoxin</fullName>
    </submittedName>
</protein>
<dbReference type="Gene3D" id="3.30.160.250">
    <property type="match status" value="1"/>
</dbReference>
<feature type="domain" description="HicB-like antitoxin of toxin-antitoxin system" evidence="1">
    <location>
        <begin position="7"/>
        <end position="69"/>
    </location>
</feature>
<dbReference type="PANTHER" id="PTHR34504">
    <property type="entry name" value="ANTITOXIN HICB"/>
    <property type="match status" value="1"/>
</dbReference>
<dbReference type="AlphaFoldDB" id="A0A4P6K1T0"/>
<reference evidence="2 3" key="1">
    <citation type="submission" date="2019-01" db="EMBL/GenBank/DDBJ databases">
        <title>Ktedonosporobacter rubrisoli SCAWS-G2.</title>
        <authorList>
            <person name="Huang Y."/>
            <person name="Yan B."/>
        </authorList>
    </citation>
    <scope>NUCLEOTIDE SEQUENCE [LARGE SCALE GENOMIC DNA]</scope>
    <source>
        <strain evidence="2 3">SCAWS-G2</strain>
    </source>
</reference>
<dbReference type="PANTHER" id="PTHR34504:SF2">
    <property type="entry name" value="UPF0150 PROTEIN SSL0259"/>
    <property type="match status" value="1"/>
</dbReference>
<organism evidence="2 3">
    <name type="scientific">Ktedonosporobacter rubrisoli</name>
    <dbReference type="NCBI Taxonomy" id="2509675"/>
    <lineage>
        <taxon>Bacteria</taxon>
        <taxon>Bacillati</taxon>
        <taxon>Chloroflexota</taxon>
        <taxon>Ktedonobacteria</taxon>
        <taxon>Ktedonobacterales</taxon>
        <taxon>Ktedonosporobacteraceae</taxon>
        <taxon>Ktedonosporobacter</taxon>
    </lineage>
</organism>
<dbReference type="InterPro" id="IPR031807">
    <property type="entry name" value="HicB-like"/>
</dbReference>
<proteinExistence type="predicted"/>
<gene>
    <name evidence="2" type="ORF">EPA93_40550</name>
</gene>
<dbReference type="Pfam" id="PF15919">
    <property type="entry name" value="HicB_lk_antitox"/>
    <property type="match status" value="1"/>
</dbReference>
<dbReference type="KEGG" id="kbs:EPA93_40550"/>
<name>A0A4P6K1T0_KTERU</name>
<accession>A0A4P6K1T0</accession>
<dbReference type="OrthoDB" id="5419659at2"/>